<reference evidence="8 9" key="1">
    <citation type="submission" date="2017-04" db="EMBL/GenBank/DDBJ databases">
        <title>Presence of VIM-2 positive Pseudomonas species in chickens and their surrounding environment.</title>
        <authorList>
            <person name="Zhang R."/>
        </authorList>
    </citation>
    <scope>NUCLEOTIDE SEQUENCE [LARGE SCALE GENOMIC DNA]</scope>
    <source>
        <strain evidence="8 9">DZ-C18</strain>
    </source>
</reference>
<dbReference type="InterPro" id="IPR028081">
    <property type="entry name" value="Leu-bd"/>
</dbReference>
<feature type="domain" description="Cytochrome c" evidence="7">
    <location>
        <begin position="67"/>
        <end position="193"/>
    </location>
</feature>
<evidence type="ECO:0000313" key="8">
    <source>
        <dbReference type="EMBL" id="ORL59966.1"/>
    </source>
</evidence>
<comment type="similarity">
    <text evidence="1">Belongs to the leucine-binding protein family.</text>
</comment>
<evidence type="ECO:0000259" key="7">
    <source>
        <dbReference type="PROSITE" id="PS51007"/>
    </source>
</evidence>
<dbReference type="PANTHER" id="PTHR47235:SF1">
    <property type="entry name" value="BLR6548 PROTEIN"/>
    <property type="match status" value="1"/>
</dbReference>
<protein>
    <submittedName>
        <fullName evidence="8">Branched-chain amino acid ABC transporter substrate-binding protein</fullName>
    </submittedName>
</protein>
<keyword evidence="5 6" id="KW-0408">Iron</keyword>
<keyword evidence="2 6" id="KW-0349">Heme</keyword>
<name>A0A1X0ZNQ9_PSEPU</name>
<dbReference type="GO" id="GO:0020037">
    <property type="term" value="F:heme binding"/>
    <property type="evidence" value="ECO:0007669"/>
    <property type="project" value="InterPro"/>
</dbReference>
<dbReference type="InterPro" id="IPR009056">
    <property type="entry name" value="Cyt_c-like_dom"/>
</dbReference>
<dbReference type="GO" id="GO:0009055">
    <property type="term" value="F:electron transfer activity"/>
    <property type="evidence" value="ECO:0007669"/>
    <property type="project" value="InterPro"/>
</dbReference>
<dbReference type="Proteomes" id="UP000193675">
    <property type="component" value="Unassembled WGS sequence"/>
</dbReference>
<dbReference type="OrthoDB" id="9777352at2"/>
<keyword evidence="4" id="KW-0732">Signal</keyword>
<evidence type="ECO:0000256" key="5">
    <source>
        <dbReference type="ARBA" id="ARBA00023004"/>
    </source>
</evidence>
<dbReference type="InterPro" id="IPR036909">
    <property type="entry name" value="Cyt_c-like_dom_sf"/>
</dbReference>
<dbReference type="SUPFAM" id="SSF46626">
    <property type="entry name" value="Cytochrome c"/>
    <property type="match status" value="1"/>
</dbReference>
<dbReference type="AlphaFoldDB" id="A0A1X0ZNQ9"/>
<evidence type="ECO:0000256" key="2">
    <source>
        <dbReference type="ARBA" id="ARBA00022617"/>
    </source>
</evidence>
<dbReference type="Gene3D" id="1.10.760.10">
    <property type="entry name" value="Cytochrome c-like domain"/>
    <property type="match status" value="1"/>
</dbReference>
<sequence length="549" mass="57835">MSLYTSLVGAALCRERARSDRKACTCGQPGTTRLPGSRHWAAPTGAWLALCLGLLLSGAAVALDLTEQEQAGKRLYREGLSSSDAQLLARVGASDMSVPASVLPCASCHGNDGRGRAEGGVRPPNLDWQRLAMGQGERQANGRRYPAYAEASLARAIQQGLDPAGNRLDPAMPRFELTLADQRNLTAYLKRLGEERDPGVEPDVLRLGTLLPASGPLAEAGRVVRAVLEDGLAQLNQQGGIHGRRLELVVRDPGSDPQDARQALGSLLDQAQVFALVSPLAPMLDDELAAALEQRGVPLVGSTPRRGASPQIFDPLPGLPEQLLSLAGHARAGLGLPPEGLQVVYAGPEQAAQARAVRQRLLAAGWAPGPVQAFAGQAVQGQGIVFLGRAQAFAELATALQAAGRTPYLFAASSQVAGALPNLPAQWSQRVFLAYPFVPADWTPQGLVTLAGLRERQGLDGRQASLQVSTRCALVLITEALRQVGRDASREQLVQALEGLHDVETGLTPALGFGPGRRQGLVGAHVVQVTLPGPQFHTAAAYRAMPDTP</sequence>
<dbReference type="Gene3D" id="3.40.50.2300">
    <property type="match status" value="2"/>
</dbReference>
<gene>
    <name evidence="8" type="ORF">B7H17_23565</name>
</gene>
<dbReference type="EMBL" id="NBWC01000043">
    <property type="protein sequence ID" value="ORL59966.1"/>
    <property type="molecule type" value="Genomic_DNA"/>
</dbReference>
<comment type="caution">
    <text evidence="8">The sequence shown here is derived from an EMBL/GenBank/DDBJ whole genome shotgun (WGS) entry which is preliminary data.</text>
</comment>
<dbReference type="PANTHER" id="PTHR47235">
    <property type="entry name" value="BLR6548 PROTEIN"/>
    <property type="match status" value="1"/>
</dbReference>
<organism evidence="8 9">
    <name type="scientific">Pseudomonas putida</name>
    <name type="common">Arthrobacter siderocapsulatus</name>
    <dbReference type="NCBI Taxonomy" id="303"/>
    <lineage>
        <taxon>Bacteria</taxon>
        <taxon>Pseudomonadati</taxon>
        <taxon>Pseudomonadota</taxon>
        <taxon>Gammaproteobacteria</taxon>
        <taxon>Pseudomonadales</taxon>
        <taxon>Pseudomonadaceae</taxon>
        <taxon>Pseudomonas</taxon>
    </lineage>
</organism>
<dbReference type="SUPFAM" id="SSF53822">
    <property type="entry name" value="Periplasmic binding protein-like I"/>
    <property type="match status" value="1"/>
</dbReference>
<dbReference type="PROSITE" id="PS51007">
    <property type="entry name" value="CYTC"/>
    <property type="match status" value="1"/>
</dbReference>
<dbReference type="GO" id="GO:0046872">
    <property type="term" value="F:metal ion binding"/>
    <property type="evidence" value="ECO:0007669"/>
    <property type="project" value="UniProtKB-KW"/>
</dbReference>
<dbReference type="Pfam" id="PF00034">
    <property type="entry name" value="Cytochrom_C"/>
    <property type="match status" value="1"/>
</dbReference>
<evidence type="ECO:0000256" key="4">
    <source>
        <dbReference type="ARBA" id="ARBA00022729"/>
    </source>
</evidence>
<evidence type="ECO:0000313" key="9">
    <source>
        <dbReference type="Proteomes" id="UP000193675"/>
    </source>
</evidence>
<dbReference type="Pfam" id="PF13458">
    <property type="entry name" value="Peripla_BP_6"/>
    <property type="match status" value="1"/>
</dbReference>
<accession>A0A1X0ZNQ9</accession>
<evidence type="ECO:0000256" key="3">
    <source>
        <dbReference type="ARBA" id="ARBA00022723"/>
    </source>
</evidence>
<evidence type="ECO:0000256" key="6">
    <source>
        <dbReference type="PROSITE-ProRule" id="PRU00433"/>
    </source>
</evidence>
<evidence type="ECO:0000256" key="1">
    <source>
        <dbReference type="ARBA" id="ARBA00010062"/>
    </source>
</evidence>
<keyword evidence="3 6" id="KW-0479">Metal-binding</keyword>
<proteinExistence type="inferred from homology"/>
<dbReference type="InterPro" id="IPR028082">
    <property type="entry name" value="Peripla_BP_I"/>
</dbReference>